<evidence type="ECO:0000256" key="6">
    <source>
        <dbReference type="RuleBase" id="RU361157"/>
    </source>
</evidence>
<dbReference type="GO" id="GO:0043190">
    <property type="term" value="C:ATP-binding cassette (ABC) transporter complex"/>
    <property type="evidence" value="ECO:0007669"/>
    <property type="project" value="InterPro"/>
</dbReference>
<accession>A0A7K1KXZ3</accession>
<feature type="transmembrane region" description="Helical" evidence="6">
    <location>
        <begin position="126"/>
        <end position="147"/>
    </location>
</feature>
<keyword evidence="2 6" id="KW-0812">Transmembrane</keyword>
<proteinExistence type="inferred from homology"/>
<keyword evidence="5" id="KW-0046">Antibiotic resistance</keyword>
<gene>
    <name evidence="8" type="ORF">GNZ18_09625</name>
</gene>
<dbReference type="InterPro" id="IPR047817">
    <property type="entry name" value="ABC2_TM_bact-type"/>
</dbReference>
<feature type="transmembrane region" description="Helical" evidence="6">
    <location>
        <begin position="153"/>
        <end position="181"/>
    </location>
</feature>
<evidence type="ECO:0000256" key="3">
    <source>
        <dbReference type="ARBA" id="ARBA00022989"/>
    </source>
</evidence>
<dbReference type="PANTHER" id="PTHR43229">
    <property type="entry name" value="NODULATION PROTEIN J"/>
    <property type="match status" value="1"/>
</dbReference>
<evidence type="ECO:0000313" key="9">
    <source>
        <dbReference type="Proteomes" id="UP000432015"/>
    </source>
</evidence>
<evidence type="ECO:0000256" key="5">
    <source>
        <dbReference type="ARBA" id="ARBA00023251"/>
    </source>
</evidence>
<dbReference type="AlphaFoldDB" id="A0A7K1KXZ3"/>
<keyword evidence="9" id="KW-1185">Reference proteome</keyword>
<comment type="subcellular location">
    <subcellularLocation>
        <location evidence="6">Cell membrane</location>
        <topology evidence="6">Multi-pass membrane protein</topology>
    </subcellularLocation>
    <subcellularLocation>
        <location evidence="1">Membrane</location>
        <topology evidence="1">Multi-pass membrane protein</topology>
    </subcellularLocation>
</comment>
<evidence type="ECO:0000256" key="2">
    <source>
        <dbReference type="ARBA" id="ARBA00022692"/>
    </source>
</evidence>
<evidence type="ECO:0000259" key="7">
    <source>
        <dbReference type="PROSITE" id="PS51012"/>
    </source>
</evidence>
<keyword evidence="4 6" id="KW-0472">Membrane</keyword>
<dbReference type="Proteomes" id="UP000432015">
    <property type="component" value="Unassembled WGS sequence"/>
</dbReference>
<dbReference type="InterPro" id="IPR013525">
    <property type="entry name" value="ABC2_TM"/>
</dbReference>
<dbReference type="RefSeq" id="WP_156215903.1">
    <property type="nucleotide sequence ID" value="NZ_WOFH01000003.1"/>
</dbReference>
<keyword evidence="3 6" id="KW-1133">Transmembrane helix</keyword>
<dbReference type="InterPro" id="IPR051784">
    <property type="entry name" value="Nod_factor_ABC_transporter"/>
</dbReference>
<name>A0A7K1KXZ3_9ACTN</name>
<evidence type="ECO:0000256" key="4">
    <source>
        <dbReference type="ARBA" id="ARBA00023136"/>
    </source>
</evidence>
<keyword evidence="6" id="KW-1003">Cell membrane</keyword>
<feature type="transmembrane region" description="Helical" evidence="6">
    <location>
        <begin position="256"/>
        <end position="274"/>
    </location>
</feature>
<protein>
    <recommendedName>
        <fullName evidence="6">Transport permease protein</fullName>
    </recommendedName>
</protein>
<dbReference type="Pfam" id="PF01061">
    <property type="entry name" value="ABC2_membrane"/>
    <property type="match status" value="1"/>
</dbReference>
<sequence>MRALDAPPPAAASPGTHPVRILVDGGVIARRQIEHLLRRPAGLVGELALPAIIVLLFGYVFGGAIEVPGGGDYREYLLPGVFAMQAVSGIGVTITTVAGDLARGVMDRFRAMPMARSAVPVGHTTASLFTGLVNFLGAALCALAVGWRAHRGVWLLLAAFGLLCLFRYATGWIGVAVGLSFKDEAGADHAVPLLFPISMIANTFVPTDGMPAWLRVIADWNPVSAVTAACRQLWGNPGMDRTHTALPLQHPVMATILWSVGIIAVCAPTAVWRFRVAGRH</sequence>
<dbReference type="PROSITE" id="PS51012">
    <property type="entry name" value="ABC_TM2"/>
    <property type="match status" value="1"/>
</dbReference>
<reference evidence="8 9" key="1">
    <citation type="submission" date="2019-11" db="EMBL/GenBank/DDBJ databases">
        <authorList>
            <person name="Cao P."/>
        </authorList>
    </citation>
    <scope>NUCLEOTIDE SEQUENCE [LARGE SCALE GENOMIC DNA]</scope>
    <source>
        <strain evidence="8 9">NEAU-AAG5</strain>
    </source>
</reference>
<evidence type="ECO:0000313" key="8">
    <source>
        <dbReference type="EMBL" id="MUN36855.1"/>
    </source>
</evidence>
<organism evidence="8 9">
    <name type="scientific">Actinomadura litoris</name>
    <dbReference type="NCBI Taxonomy" id="2678616"/>
    <lineage>
        <taxon>Bacteria</taxon>
        <taxon>Bacillati</taxon>
        <taxon>Actinomycetota</taxon>
        <taxon>Actinomycetes</taxon>
        <taxon>Streptosporangiales</taxon>
        <taxon>Thermomonosporaceae</taxon>
        <taxon>Actinomadura</taxon>
    </lineage>
</organism>
<dbReference type="InterPro" id="IPR000412">
    <property type="entry name" value="ABC_2_transport"/>
</dbReference>
<comment type="similarity">
    <text evidence="6">Belongs to the ABC-2 integral membrane protein family.</text>
</comment>
<comment type="caution">
    <text evidence="8">The sequence shown here is derived from an EMBL/GenBank/DDBJ whole genome shotgun (WGS) entry which is preliminary data.</text>
</comment>
<dbReference type="EMBL" id="WOFH01000003">
    <property type="protein sequence ID" value="MUN36855.1"/>
    <property type="molecule type" value="Genomic_DNA"/>
</dbReference>
<comment type="caution">
    <text evidence="6">Lacks conserved residue(s) required for the propagation of feature annotation.</text>
</comment>
<feature type="domain" description="ABC transmembrane type-2" evidence="7">
    <location>
        <begin position="41"/>
        <end position="277"/>
    </location>
</feature>
<dbReference type="PANTHER" id="PTHR43229:SF2">
    <property type="entry name" value="NODULATION PROTEIN J"/>
    <property type="match status" value="1"/>
</dbReference>
<evidence type="ECO:0000256" key="1">
    <source>
        <dbReference type="ARBA" id="ARBA00004141"/>
    </source>
</evidence>
<keyword evidence="6" id="KW-0813">Transport</keyword>
<feature type="transmembrane region" description="Helical" evidence="6">
    <location>
        <begin position="82"/>
        <end position="105"/>
    </location>
</feature>
<dbReference type="GO" id="GO:0140359">
    <property type="term" value="F:ABC-type transporter activity"/>
    <property type="evidence" value="ECO:0007669"/>
    <property type="project" value="InterPro"/>
</dbReference>
<dbReference type="GO" id="GO:0046677">
    <property type="term" value="P:response to antibiotic"/>
    <property type="evidence" value="ECO:0007669"/>
    <property type="project" value="UniProtKB-KW"/>
</dbReference>
<dbReference type="PIRSF" id="PIRSF006648">
    <property type="entry name" value="DrrB"/>
    <property type="match status" value="1"/>
</dbReference>
<feature type="transmembrane region" description="Helical" evidence="6">
    <location>
        <begin position="40"/>
        <end position="62"/>
    </location>
</feature>